<dbReference type="CTD" id="84219"/>
<dbReference type="GO" id="GO:0061700">
    <property type="term" value="C:GATOR2 complex"/>
    <property type="evidence" value="ECO:0007669"/>
    <property type="project" value="TreeGrafter"/>
</dbReference>
<dbReference type="PANTHER" id="PTHR46200:SF1">
    <property type="entry name" value="GATOR COMPLEX PROTEIN WDR24"/>
    <property type="match status" value="1"/>
</dbReference>
<feature type="repeat" description="WD" evidence="8">
    <location>
        <begin position="144"/>
        <end position="186"/>
    </location>
</feature>
<dbReference type="GO" id="GO:0005774">
    <property type="term" value="C:vacuolar membrane"/>
    <property type="evidence" value="ECO:0007669"/>
    <property type="project" value="TreeGrafter"/>
</dbReference>
<dbReference type="InterPro" id="IPR001680">
    <property type="entry name" value="WD40_rpt"/>
</dbReference>
<feature type="compositionally biased region" description="Basic and acidic residues" evidence="9">
    <location>
        <begin position="609"/>
        <end position="621"/>
    </location>
</feature>
<feature type="compositionally biased region" description="Basic and acidic residues" evidence="9">
    <location>
        <begin position="760"/>
        <end position="782"/>
    </location>
</feature>
<dbReference type="RefSeq" id="XP_018022048.1">
    <property type="nucleotide sequence ID" value="XM_018166559.2"/>
</dbReference>
<accession>A0A8B7P7L9</accession>
<feature type="region of interest" description="Disordered" evidence="9">
    <location>
        <begin position="359"/>
        <end position="405"/>
    </location>
</feature>
<evidence type="ECO:0000256" key="1">
    <source>
        <dbReference type="ARBA" id="ARBA00008134"/>
    </source>
</evidence>
<feature type="compositionally biased region" description="Polar residues" evidence="9">
    <location>
        <begin position="359"/>
        <end position="377"/>
    </location>
</feature>
<dbReference type="PROSITE" id="PS00678">
    <property type="entry name" value="WD_REPEATS_1"/>
    <property type="match status" value="1"/>
</dbReference>
<dbReference type="Pfam" id="PF00400">
    <property type="entry name" value="WD40"/>
    <property type="match status" value="3"/>
</dbReference>
<protein>
    <recommendedName>
        <fullName evidence="7">GATOR2 complex protein WDR24</fullName>
    </recommendedName>
</protein>
<feature type="compositionally biased region" description="Low complexity" evidence="9">
    <location>
        <begin position="379"/>
        <end position="396"/>
    </location>
</feature>
<evidence type="ECO:0000256" key="8">
    <source>
        <dbReference type="PROSITE-ProRule" id="PRU00221"/>
    </source>
</evidence>
<dbReference type="GO" id="GO:0034198">
    <property type="term" value="P:cellular response to amino acid starvation"/>
    <property type="evidence" value="ECO:0007669"/>
    <property type="project" value="TreeGrafter"/>
</dbReference>
<evidence type="ECO:0000256" key="7">
    <source>
        <dbReference type="ARBA" id="ARBA00040269"/>
    </source>
</evidence>
<organism evidence="10 11">
    <name type="scientific">Hyalella azteca</name>
    <name type="common">Amphipod</name>
    <dbReference type="NCBI Taxonomy" id="294128"/>
    <lineage>
        <taxon>Eukaryota</taxon>
        <taxon>Metazoa</taxon>
        <taxon>Ecdysozoa</taxon>
        <taxon>Arthropoda</taxon>
        <taxon>Crustacea</taxon>
        <taxon>Multicrustacea</taxon>
        <taxon>Malacostraca</taxon>
        <taxon>Eumalacostraca</taxon>
        <taxon>Peracarida</taxon>
        <taxon>Amphipoda</taxon>
        <taxon>Senticaudata</taxon>
        <taxon>Talitrida</taxon>
        <taxon>Talitroidea</taxon>
        <taxon>Hyalellidae</taxon>
        <taxon>Hyalella</taxon>
    </lineage>
</organism>
<feature type="compositionally biased region" description="Acidic residues" evidence="9">
    <location>
        <begin position="622"/>
        <end position="640"/>
    </location>
</feature>
<feature type="region of interest" description="Disordered" evidence="9">
    <location>
        <begin position="1057"/>
        <end position="1078"/>
    </location>
</feature>
<dbReference type="GO" id="GO:1904263">
    <property type="term" value="P:positive regulation of TORC1 signaling"/>
    <property type="evidence" value="ECO:0007669"/>
    <property type="project" value="TreeGrafter"/>
</dbReference>
<keyword evidence="4" id="KW-0677">Repeat</keyword>
<keyword evidence="2 8" id="KW-0853">WD repeat</keyword>
<evidence type="ECO:0000313" key="10">
    <source>
        <dbReference type="Proteomes" id="UP000694843"/>
    </source>
</evidence>
<dbReference type="InterPro" id="IPR036322">
    <property type="entry name" value="WD40_repeat_dom_sf"/>
</dbReference>
<dbReference type="CDD" id="cd16693">
    <property type="entry name" value="mRING-H2-C3H3C2_WDR24"/>
    <property type="match status" value="1"/>
</dbReference>
<dbReference type="PROSITE" id="PS50294">
    <property type="entry name" value="WD_REPEATS_REGION"/>
    <property type="match status" value="1"/>
</dbReference>
<dbReference type="InterPro" id="IPR037590">
    <property type="entry name" value="WDR24"/>
</dbReference>
<dbReference type="GeneID" id="108678195"/>
<feature type="region of interest" description="Disordered" evidence="9">
    <location>
        <begin position="571"/>
        <end position="650"/>
    </location>
</feature>
<sequence length="1124" mass="124179">MEKTQTLYLDTPAASIALSPDENLLAVVGIHLFKIYTVHDDGHLEDFINIRSTKAANLNYSSSDVEFCPTDNKVLASASTNGSVVVWNITSSGRPKPIHVFKDHCRAVNRVNFHPTDQHLILSGSQDGQMKLFDYRRQESVGTFSSNSESVRDIQFNPHIPHYFAAGTDSCNVQLWDMRRPDKYERLITGHRDHVFALDWHPVDRHCIATASRDYTIKIWDVSEQSLTVTSAISTVAAVARVKWRPNHYYHLASCSLTVDSSAFIWDVERPFVPIASFAYHRESTSALQWRSSSDSFLTVSKDGRLFHHCLKDAQYPRLRGCPFPLAVSPLGHIACAAPLRAANRDRALAERSSKIELKSNSISHKRQTSVTSSLIGTSAPSSPASPFGPSSFSSSEKILTPLHPATPSLPPNPKHNEHLLNFPPPHMGMKDLANFEDIGPILSEFSLLRCSSHPLSSGDDWNTDRSCANAPSKAPESQGWNMDEDDGGCFSVDTLRDYAMNYMTDGASDRALVRSCDHNAMVAARNKRPHEAAAWQILKVIFVSDLSLEDSVPDAGLSFTSPAAAAAGAHEKLDSRAGDAYKVKDGGASSSPDKASSSMPGPPPHRRRADDDRTIFRHEDEDGNNDDSDEEDEAEDLPDEGVAHNSGSYGLRARDVRGSYLSDSAYFDSLSAPVPDRLPVPTASSRRATRRLNDFQELRRKIVFKDRPLSSNEELMEIKDEAFEPKALSSYKIEDPNLLGETNLELNHRDDEFDLHDQHLHNHNQDDGLIGHDHDDQHRNMDSGGDSGEQESGGSDGKCVLAVTMPLSVDTSAIPALPDIDFSDTILETLKYMALRGDLASCVTVILVAGERVKNVVPEDLLEHWFLMYVELLQRLRLFNQACEVIQKAPKSLSRIREMNQNSTKISMLCPHCYHPVGKRQFTCEKCHQVVNKCSWCHESVRGLYVYCQGCCHGGHLQHLYNWFRDNNNIYKNLEEAPHEVTVTSDQEDPQNGEVFDNATMTHISSNVTSPAKPSSNPITSSTPSTISMRPFSSYFNGLGKHASTFTSGPTSNSSSFFTSPVAAAPPPPPPPPPAFNGNPFMGNVVGTNVFASPHPNGYNIPNFTKMANLVCPAGCGHLCQYM</sequence>
<name>A0A8B7P7L9_HYAAZ</name>
<keyword evidence="6" id="KW-0862">Zinc</keyword>
<feature type="compositionally biased region" description="Low complexity" evidence="9">
    <location>
        <begin position="587"/>
        <end position="599"/>
    </location>
</feature>
<dbReference type="InterPro" id="IPR019775">
    <property type="entry name" value="WD40_repeat_CS"/>
</dbReference>
<dbReference type="GO" id="GO:0008270">
    <property type="term" value="F:zinc ion binding"/>
    <property type="evidence" value="ECO:0007669"/>
    <property type="project" value="UniProtKB-KW"/>
</dbReference>
<comment type="similarity">
    <text evidence="1">Belongs to the WD repeat WDR24 family.</text>
</comment>
<dbReference type="GO" id="GO:0016239">
    <property type="term" value="P:positive regulation of macroautophagy"/>
    <property type="evidence" value="ECO:0007669"/>
    <property type="project" value="TreeGrafter"/>
</dbReference>
<dbReference type="PANTHER" id="PTHR46200">
    <property type="entry name" value="GATOR COMPLEX PROTEIN WDR24"/>
    <property type="match status" value="1"/>
</dbReference>
<dbReference type="InterPro" id="IPR015943">
    <property type="entry name" value="WD40/YVTN_repeat-like_dom_sf"/>
</dbReference>
<feature type="compositionally biased region" description="Pro residues" evidence="9">
    <location>
        <begin position="1065"/>
        <end position="1076"/>
    </location>
</feature>
<dbReference type="Gene3D" id="2.130.10.10">
    <property type="entry name" value="YVTN repeat-like/Quinoprotein amine dehydrogenase"/>
    <property type="match status" value="1"/>
</dbReference>
<evidence type="ECO:0000256" key="4">
    <source>
        <dbReference type="ARBA" id="ARBA00022737"/>
    </source>
</evidence>
<feature type="region of interest" description="Disordered" evidence="9">
    <location>
        <begin position="760"/>
        <end position="798"/>
    </location>
</feature>
<evidence type="ECO:0000256" key="5">
    <source>
        <dbReference type="ARBA" id="ARBA00022771"/>
    </source>
</evidence>
<gene>
    <name evidence="11" type="primary">LOC108678195</name>
</gene>
<evidence type="ECO:0000313" key="11">
    <source>
        <dbReference type="RefSeq" id="XP_018022048.1"/>
    </source>
</evidence>
<feature type="repeat" description="WD" evidence="8">
    <location>
        <begin position="101"/>
        <end position="143"/>
    </location>
</feature>
<dbReference type="SMART" id="SM00320">
    <property type="entry name" value="WD40"/>
    <property type="match status" value="6"/>
</dbReference>
<dbReference type="AlphaFoldDB" id="A0A8B7P7L9"/>
<feature type="repeat" description="WD" evidence="8">
    <location>
        <begin position="188"/>
        <end position="230"/>
    </location>
</feature>
<dbReference type="KEGG" id="hazt:108678195"/>
<evidence type="ECO:0000256" key="6">
    <source>
        <dbReference type="ARBA" id="ARBA00022833"/>
    </source>
</evidence>
<evidence type="ECO:0000256" key="3">
    <source>
        <dbReference type="ARBA" id="ARBA00022723"/>
    </source>
</evidence>
<evidence type="ECO:0000256" key="2">
    <source>
        <dbReference type="ARBA" id="ARBA00022574"/>
    </source>
</evidence>
<proteinExistence type="inferred from homology"/>
<evidence type="ECO:0000256" key="9">
    <source>
        <dbReference type="SAM" id="MobiDB-lite"/>
    </source>
</evidence>
<feature type="compositionally biased region" description="Basic and acidic residues" evidence="9">
    <location>
        <begin position="571"/>
        <end position="586"/>
    </location>
</feature>
<keyword evidence="3" id="KW-0479">Metal-binding</keyword>
<keyword evidence="5" id="KW-0863">Zinc-finger</keyword>
<dbReference type="GO" id="GO:0005829">
    <property type="term" value="C:cytosol"/>
    <property type="evidence" value="ECO:0007669"/>
    <property type="project" value="TreeGrafter"/>
</dbReference>
<dbReference type="SUPFAM" id="SSF50978">
    <property type="entry name" value="WD40 repeat-like"/>
    <property type="match status" value="1"/>
</dbReference>
<dbReference type="PROSITE" id="PS50082">
    <property type="entry name" value="WD_REPEATS_2"/>
    <property type="match status" value="3"/>
</dbReference>
<keyword evidence="10" id="KW-1185">Reference proteome</keyword>
<dbReference type="OrthoDB" id="60955at2759"/>
<reference evidence="11" key="1">
    <citation type="submission" date="2025-08" db="UniProtKB">
        <authorList>
            <consortium name="RefSeq"/>
        </authorList>
    </citation>
    <scope>IDENTIFICATION</scope>
    <source>
        <tissue evidence="11">Whole organism</tissue>
    </source>
</reference>
<dbReference type="Proteomes" id="UP000694843">
    <property type="component" value="Unplaced"/>
</dbReference>